<feature type="domain" description="tRNA (32-2'-O)-methyltransferase regulator THADA-like TPR repeats region" evidence="3">
    <location>
        <begin position="540"/>
        <end position="840"/>
    </location>
</feature>
<evidence type="ECO:0008006" key="7">
    <source>
        <dbReference type="Google" id="ProtNLM"/>
    </source>
</evidence>
<gene>
    <name evidence="5" type="ORF">J5N97_017239</name>
</gene>
<keyword evidence="1" id="KW-0819">tRNA processing</keyword>
<evidence type="ECO:0000256" key="1">
    <source>
        <dbReference type="ARBA" id="ARBA00022694"/>
    </source>
</evidence>
<evidence type="ECO:0000313" key="6">
    <source>
        <dbReference type="Proteomes" id="UP001085076"/>
    </source>
</evidence>
<dbReference type="PANTHER" id="PTHR14387">
    <property type="entry name" value="THADA/DEATH RECEPTOR INTERACTING PROTEIN"/>
    <property type="match status" value="1"/>
</dbReference>
<accession>A0A9D5HG65</accession>
<proteinExistence type="predicted"/>
<dbReference type="Pfam" id="PF10350">
    <property type="entry name" value="DUF2428"/>
    <property type="match status" value="1"/>
</dbReference>
<evidence type="ECO:0000259" key="4">
    <source>
        <dbReference type="Pfam" id="PF25151"/>
    </source>
</evidence>
<evidence type="ECO:0000259" key="2">
    <source>
        <dbReference type="Pfam" id="PF10350"/>
    </source>
</evidence>
<comment type="caution">
    <text evidence="5">The sequence shown here is derived from an EMBL/GenBank/DDBJ whole genome shotgun (WGS) entry which is preliminary data.</text>
</comment>
<keyword evidence="6" id="KW-1185">Reference proteome</keyword>
<evidence type="ECO:0000313" key="5">
    <source>
        <dbReference type="EMBL" id="KAJ0975274.1"/>
    </source>
</evidence>
<dbReference type="EMBL" id="JAGGNH010000004">
    <property type="protein sequence ID" value="KAJ0975274.1"/>
    <property type="molecule type" value="Genomic_DNA"/>
</dbReference>
<dbReference type="GO" id="GO:0030488">
    <property type="term" value="P:tRNA methylation"/>
    <property type="evidence" value="ECO:0007669"/>
    <property type="project" value="TreeGrafter"/>
</dbReference>
<dbReference type="Pfam" id="PF25151">
    <property type="entry name" value="TPR_Trm732_C"/>
    <property type="match status" value="1"/>
</dbReference>
<sequence length="1818" mass="203495">MSAKWRALQHRHRYTYTSIVFPQSFVQTLDEIPPEKLPSSDFSSNLRNLISLTSTYSQISTAKDLAASFTRLLAAAAPDLPYVAVRLYLEILFLENSLPLHRTLISALAKTRKSLPLIESCFLSLCREYGAMGKSGKKRFLVSRAALSLIGYPKLGVLSDALRDCAELVAFDIATGLAGVISDINEGSRPSPVVMEQCQEAMSCLYYLLQRFSSKFVGLEEDSNVFQSVLKTVLSVLRSSGAFSRDCLVASGVSFCAAVQAFMSHKELCGFISRGLFGVCDVGVGNGDLAVKKVMPDGDLYLEIRDLSSLSRLCLLRGILTAIPRTVLNAFVLNNGSIWTILYDGILPELCKHCENPIDSHFNFHALTVMQICFQQIKTSMLAELDDFSGDYDAIPEEMSNRVLRIIWNNLEDPLSQTVKQVHLIFDLLLDVKSSLYSREGSERFKLFLCKIAVDLLKLGPRCKGRYVPLASLTKRLGAKSLLELNNKLLFETAYAYVDDDVCCSATSFLKCFLECLRDECWSLDGIENGYDTFRGLCLPPILRGLVSGNSKLRTNLNTYALPVVLNVDMDGIFSMLGFISVGPNREESKFSADLNTDQRVAALVSLLKVSRSLALMDGDIDLDQESLLQEDISCHVAVVCVKGVNVRLPVEWFILALTHADDSLRIDAAESLFLNPKTASLPSSLELSLMKGAMPLNMRCSSTAFQMKWTSLFRKFFSRVRTALERQVKQGSWLPIESCNGNGDGYDNVTKDLVACGAENLFHFMKWLSCFLFYSCYPSAPYERKTMAMELILIMMDVWPPIPLSQGNHCLYPYKEEFTSADSTLLLVGSIIDSWDRLRESSFRILLCFPNPLPGISSQDTLLELIRWAKKLVCSPRVRESDAGALTFRLILRKLCKMTETWMEQLMDRTIAKGQTVDDLLRRSAGIPAAFIAFFLSEPEGTPKKLLPWALRFLIDIASKSVCTMCEDGNRNGKVLLEDYIQNLDGTSSETITKEVDVSCRSSKSRDEGVVPTVHAFNVLRAAFNDTNLATDTSGFCAEALIISIGAFSSPYWEIRNSACLAYTALVRRMIGFLNVQKPLHPFLLSELKIVTEMLGDGLSRPVEYITKAIHPSLCPILILLSRLKPSLISSETQDALDPFLLVPFIQMCATQSNFRVRVLASRALTGLVSNEKLVSVLSEIVHCLPNGRNQMNMAADVSVIPASVSSKFDGGETKTSRPISFNSVHGALLQLSSLLDINCRSLPDTTKKDQILGDLVQVLLKCAWIGSMKTCPCPTINASYLHVLDQMHGIARSYVGSQHITAIRILLLELSSEYLGMEKSHGLAWHDPTKDDLRRDAVASHDISLADLEKMWRTWKKEQVMFCISDATYELEKSNVLQCRKTTYDFESVSCFWNRLVHLNSTVKRMKPRETLLCCMGVCVKQFSALLKNSVFINHGTNGVFVRDSGREDKSTKELEAYKCIESFVILVKQRSLPSEPVNMRKAAAESIIASGLLEEAISVASLVSNNQILDEESHVFDIEEVSSEFEVSDLPNLYGCRILDLWFTCIQLLEDEDVVLRERLAKNVQTCIMNSRGLSRNHCGGSVPSQVARVIELSFEFLSSTFGHWLKYLDFLLLWVFDTASTVNSLGDLVRQIFDKEIDNHHEEKLLICQICCAQLEKLLDAKSLSVGPSSEICSKDNIDMFLQQWRLKLINQLTSFARNYFETERTDWIGGIGNHKDTFTSLYANLLGLYALANGSSKICHLPEEQSYSDHNLYLSEFAELRSIMGPYLRNPLIYNLYSLVIKTHEKVFGVLADQEEFNECSALENFDPYFLLR</sequence>
<reference evidence="5" key="1">
    <citation type="submission" date="2021-03" db="EMBL/GenBank/DDBJ databases">
        <authorList>
            <person name="Li Z."/>
            <person name="Yang C."/>
        </authorList>
    </citation>
    <scope>NUCLEOTIDE SEQUENCE</scope>
    <source>
        <strain evidence="5">Dzin_1.0</strain>
        <tissue evidence="5">Leaf</tissue>
    </source>
</reference>
<feature type="domain" description="DUF2428" evidence="2">
    <location>
        <begin position="894"/>
        <end position="1055"/>
    </location>
</feature>
<feature type="domain" description="tRNA (32-2'-O)-methyltransferase regulator THADA-like C-terminal TPR repeats region" evidence="4">
    <location>
        <begin position="1057"/>
        <end position="1191"/>
    </location>
</feature>
<dbReference type="PANTHER" id="PTHR14387:SF0">
    <property type="entry name" value="DUF2428 DOMAIN-CONTAINING PROTEIN"/>
    <property type="match status" value="1"/>
</dbReference>
<protein>
    <recommendedName>
        <fullName evidence="7">DUF2428 domain-containing protein</fullName>
    </recommendedName>
</protein>
<dbReference type="InterPro" id="IPR019442">
    <property type="entry name" value="THADA/TRM732_DUF2428"/>
</dbReference>
<dbReference type="InterPro" id="IPR056843">
    <property type="entry name" value="THADA-like_TPR"/>
</dbReference>
<dbReference type="Proteomes" id="UP001085076">
    <property type="component" value="Miscellaneous, Linkage group lg04"/>
</dbReference>
<dbReference type="InterPro" id="IPR056842">
    <property type="entry name" value="THADA-like_TPR_C"/>
</dbReference>
<evidence type="ECO:0000259" key="3">
    <source>
        <dbReference type="Pfam" id="PF25150"/>
    </source>
</evidence>
<dbReference type="Pfam" id="PF25150">
    <property type="entry name" value="TPR_Trm732"/>
    <property type="match status" value="1"/>
</dbReference>
<reference evidence="5" key="2">
    <citation type="journal article" date="2022" name="Hortic Res">
        <title>The genome of Dioscorea zingiberensis sheds light on the biosynthesis, origin and evolution of the medicinally important diosgenin saponins.</title>
        <authorList>
            <person name="Li Y."/>
            <person name="Tan C."/>
            <person name="Li Z."/>
            <person name="Guo J."/>
            <person name="Li S."/>
            <person name="Chen X."/>
            <person name="Wang C."/>
            <person name="Dai X."/>
            <person name="Yang H."/>
            <person name="Song W."/>
            <person name="Hou L."/>
            <person name="Xu J."/>
            <person name="Tong Z."/>
            <person name="Xu A."/>
            <person name="Yuan X."/>
            <person name="Wang W."/>
            <person name="Yang Q."/>
            <person name="Chen L."/>
            <person name="Sun Z."/>
            <person name="Wang K."/>
            <person name="Pan B."/>
            <person name="Chen J."/>
            <person name="Bao Y."/>
            <person name="Liu F."/>
            <person name="Qi X."/>
            <person name="Gang D.R."/>
            <person name="Wen J."/>
            <person name="Li J."/>
        </authorList>
    </citation>
    <scope>NUCLEOTIDE SEQUENCE</scope>
    <source>
        <strain evidence="5">Dzin_1.0</strain>
    </source>
</reference>
<organism evidence="5 6">
    <name type="scientific">Dioscorea zingiberensis</name>
    <dbReference type="NCBI Taxonomy" id="325984"/>
    <lineage>
        <taxon>Eukaryota</taxon>
        <taxon>Viridiplantae</taxon>
        <taxon>Streptophyta</taxon>
        <taxon>Embryophyta</taxon>
        <taxon>Tracheophyta</taxon>
        <taxon>Spermatophyta</taxon>
        <taxon>Magnoliopsida</taxon>
        <taxon>Liliopsida</taxon>
        <taxon>Dioscoreales</taxon>
        <taxon>Dioscoreaceae</taxon>
        <taxon>Dioscorea</taxon>
    </lineage>
</organism>
<dbReference type="GO" id="GO:0005829">
    <property type="term" value="C:cytosol"/>
    <property type="evidence" value="ECO:0007669"/>
    <property type="project" value="TreeGrafter"/>
</dbReference>
<name>A0A9D5HG65_9LILI</name>
<dbReference type="OrthoDB" id="73997at2759"/>
<dbReference type="InterPro" id="IPR051954">
    <property type="entry name" value="tRNA_methyltransferase_THADA"/>
</dbReference>